<reference evidence="1 2" key="1">
    <citation type="journal article" date="2018" name="Environ. Microbiol.">
        <title>Novel energy conservation strategies and behaviour of Pelotomaculum schinkii driving syntrophic propionate catabolism.</title>
        <authorList>
            <person name="Hidalgo-Ahumada C.A.P."/>
            <person name="Nobu M.K."/>
            <person name="Narihiro T."/>
            <person name="Tamaki H."/>
            <person name="Liu W.T."/>
            <person name="Kamagata Y."/>
            <person name="Stams A.J.M."/>
            <person name="Imachi H."/>
            <person name="Sousa D.Z."/>
        </authorList>
    </citation>
    <scope>NUCLEOTIDE SEQUENCE [LARGE SCALE GENOMIC DNA]</scope>
    <source>
        <strain evidence="1 2">HH</strain>
    </source>
</reference>
<keyword evidence="2" id="KW-1185">Reference proteome</keyword>
<evidence type="ECO:0000313" key="1">
    <source>
        <dbReference type="EMBL" id="TEB04199.1"/>
    </source>
</evidence>
<name>A0A4Y7R659_9FIRM</name>
<dbReference type="Proteomes" id="UP000298324">
    <property type="component" value="Unassembled WGS sequence"/>
</dbReference>
<accession>A0A4Y7R659</accession>
<gene>
    <name evidence="1" type="ORF">Psch_03924</name>
</gene>
<evidence type="ECO:0000313" key="2">
    <source>
        <dbReference type="Proteomes" id="UP000298324"/>
    </source>
</evidence>
<comment type="caution">
    <text evidence="1">The sequence shown here is derived from an EMBL/GenBank/DDBJ whole genome shotgun (WGS) entry which is preliminary data.</text>
</comment>
<organism evidence="1 2">
    <name type="scientific">Pelotomaculum schinkii</name>
    <dbReference type="NCBI Taxonomy" id="78350"/>
    <lineage>
        <taxon>Bacteria</taxon>
        <taxon>Bacillati</taxon>
        <taxon>Bacillota</taxon>
        <taxon>Clostridia</taxon>
        <taxon>Eubacteriales</taxon>
        <taxon>Desulfotomaculaceae</taxon>
        <taxon>Pelotomaculum</taxon>
    </lineage>
</organism>
<dbReference type="EMBL" id="QFGA01000004">
    <property type="protein sequence ID" value="TEB04199.1"/>
    <property type="molecule type" value="Genomic_DNA"/>
</dbReference>
<proteinExistence type="predicted"/>
<protein>
    <submittedName>
        <fullName evidence="1">Uncharacterized protein</fullName>
    </submittedName>
</protein>
<sequence>MLKKLQVNPGSFFFGLFNQPNLFKYLEKGLIERLWCMRGKPFARLSGFT</sequence>
<dbReference type="AlphaFoldDB" id="A0A4Y7R659"/>